<organism evidence="1 2">
    <name type="scientific">Rattus norvegicus</name>
    <name type="common">Rat</name>
    <dbReference type="NCBI Taxonomy" id="10116"/>
    <lineage>
        <taxon>Eukaryota</taxon>
        <taxon>Metazoa</taxon>
        <taxon>Chordata</taxon>
        <taxon>Craniata</taxon>
        <taxon>Vertebrata</taxon>
        <taxon>Euteleostomi</taxon>
        <taxon>Mammalia</taxon>
        <taxon>Eutheria</taxon>
        <taxon>Euarchontoglires</taxon>
        <taxon>Glires</taxon>
        <taxon>Rodentia</taxon>
        <taxon>Myomorpha</taxon>
        <taxon>Muroidea</taxon>
        <taxon>Muridae</taxon>
        <taxon>Murinae</taxon>
        <taxon>Rattus</taxon>
    </lineage>
</organism>
<evidence type="ECO:0000313" key="3">
    <source>
        <dbReference type="RGD" id="620244"/>
    </source>
</evidence>
<dbReference type="RGD" id="620244">
    <property type="gene designation" value="Trpm4"/>
</dbReference>
<dbReference type="EMBL" id="CH473979">
    <property type="protein sequence ID" value="EDM07379.1"/>
    <property type="molecule type" value="Genomic_DNA"/>
</dbReference>
<keyword evidence="1" id="KW-0675">Receptor</keyword>
<evidence type="ECO:0000313" key="1">
    <source>
        <dbReference type="EMBL" id="EDM07379.1"/>
    </source>
</evidence>
<dbReference type="Proteomes" id="UP000234681">
    <property type="component" value="Chromosome 1"/>
</dbReference>
<gene>
    <name evidence="1 3" type="primary">Trpm4</name>
    <name evidence="1" type="ORF">rCG_54122</name>
</gene>
<protein>
    <submittedName>
        <fullName evidence="1">Transient receptor potential cation channel, subfamily M, member 4, isoform CRA_b</fullName>
    </submittedName>
</protein>
<proteinExistence type="predicted"/>
<evidence type="ECO:0000313" key="2">
    <source>
        <dbReference type="Proteomes" id="UP000234681"/>
    </source>
</evidence>
<accession>A6JB06</accession>
<reference evidence="1 2" key="1">
    <citation type="submission" date="2005-09" db="EMBL/GenBank/DDBJ databases">
        <authorList>
            <person name="Mural R.J."/>
            <person name="Li P.W."/>
            <person name="Adams M.D."/>
            <person name="Amanatides P.G."/>
            <person name="Baden-Tillson H."/>
            <person name="Barnstead M."/>
            <person name="Chin S.H."/>
            <person name="Dew I."/>
            <person name="Evans C.A."/>
            <person name="Ferriera S."/>
            <person name="Flanigan M."/>
            <person name="Fosler C."/>
            <person name="Glodek A."/>
            <person name="Gu Z."/>
            <person name="Holt R.A."/>
            <person name="Jennings D."/>
            <person name="Kraft C.L."/>
            <person name="Lu F."/>
            <person name="Nguyen T."/>
            <person name="Nusskern D.R."/>
            <person name="Pfannkoch C.M."/>
            <person name="Sitter C."/>
            <person name="Sutton G.G."/>
            <person name="Venter J.C."/>
            <person name="Wang Z."/>
            <person name="Woodage T."/>
            <person name="Zheng X.H."/>
            <person name="Zhong F."/>
        </authorList>
    </citation>
    <scope>NUCLEOTIDE SEQUENCE [LARGE SCALE GENOMIC DNA]</scope>
    <source>
        <strain>BN</strain>
        <strain evidence="2">Sprague-Dawley</strain>
    </source>
</reference>
<dbReference type="AlphaFoldDB" id="A6JB06"/>
<name>A6JB06_RAT</name>
<sequence length="41" mass="4715">MEHEEFDGFGEGTSSQVRLLFDSWDLALQVSVSLRKQRGRC</sequence>